<dbReference type="PROSITE" id="PS50850">
    <property type="entry name" value="MFS"/>
    <property type="match status" value="1"/>
</dbReference>
<evidence type="ECO:0000256" key="2">
    <source>
        <dbReference type="ARBA" id="ARBA00022448"/>
    </source>
</evidence>
<feature type="transmembrane region" description="Helical" evidence="7">
    <location>
        <begin position="40"/>
        <end position="56"/>
    </location>
</feature>
<feature type="transmembrane region" description="Helical" evidence="7">
    <location>
        <begin position="304"/>
        <end position="326"/>
    </location>
</feature>
<dbReference type="SUPFAM" id="SSF103473">
    <property type="entry name" value="MFS general substrate transporter"/>
    <property type="match status" value="1"/>
</dbReference>
<dbReference type="Pfam" id="PF00083">
    <property type="entry name" value="Sugar_tr"/>
    <property type="match status" value="1"/>
</dbReference>
<dbReference type="InterPro" id="IPR005829">
    <property type="entry name" value="Sugar_transporter_CS"/>
</dbReference>
<feature type="transmembrane region" description="Helical" evidence="7">
    <location>
        <begin position="400"/>
        <end position="420"/>
    </location>
</feature>
<accession>A0ABW4P878</accession>
<dbReference type="PANTHER" id="PTHR43045:SF2">
    <property type="entry name" value="INNER MEMBRANE METABOLITE TRANSPORT PROTEIN YHJE"/>
    <property type="match status" value="1"/>
</dbReference>
<dbReference type="PANTHER" id="PTHR43045">
    <property type="entry name" value="SHIKIMATE TRANSPORTER"/>
    <property type="match status" value="1"/>
</dbReference>
<name>A0ABW4P878_9NOCA</name>
<dbReference type="Proteomes" id="UP001597286">
    <property type="component" value="Unassembled WGS sequence"/>
</dbReference>
<dbReference type="EMBL" id="JBHUFB010000020">
    <property type="protein sequence ID" value="MFD1814716.1"/>
    <property type="molecule type" value="Genomic_DNA"/>
</dbReference>
<dbReference type="CDD" id="cd17369">
    <property type="entry name" value="MFS_ShiA_like"/>
    <property type="match status" value="1"/>
</dbReference>
<feature type="transmembrane region" description="Helical" evidence="7">
    <location>
        <begin position="170"/>
        <end position="190"/>
    </location>
</feature>
<feature type="transmembrane region" description="Helical" evidence="7">
    <location>
        <begin position="426"/>
        <end position="446"/>
    </location>
</feature>
<feature type="transmembrane region" description="Helical" evidence="7">
    <location>
        <begin position="333"/>
        <end position="352"/>
    </location>
</feature>
<evidence type="ECO:0000313" key="9">
    <source>
        <dbReference type="EMBL" id="MFD1814716.1"/>
    </source>
</evidence>
<evidence type="ECO:0000256" key="6">
    <source>
        <dbReference type="ARBA" id="ARBA00023136"/>
    </source>
</evidence>
<evidence type="ECO:0000259" key="8">
    <source>
        <dbReference type="PROSITE" id="PS50850"/>
    </source>
</evidence>
<evidence type="ECO:0000313" key="10">
    <source>
        <dbReference type="Proteomes" id="UP001597286"/>
    </source>
</evidence>
<evidence type="ECO:0000256" key="7">
    <source>
        <dbReference type="SAM" id="Phobius"/>
    </source>
</evidence>
<sequence length="459" mass="49062">MTQTADAATTTRVGEDNVGVPRRRIVVASMVGTSVEFYDFYAYATAAVVVFPHLFFPKGNDTTALLASLATFGLAFVARPLGSILFGHFGDRIGRKATLVGSLLTMGVATFLIGLLPTYNAVGIIAPALLALMRFCQGLGLGGEWSGAALLATETAKSGKRAWAAMWPQLGAPIGFIIANGLFLLITIFLGHDNANPDLSGAFLSWGWRIPFLLSAVMVILGLYVRLRIEETPVFARAVERGEKVKTPLATVFKTSWRQLIIGTFVMLGTYTLFYIMTTWVLSFGTGKAVADGGTGLGFAYRDFLVLQLVSVLFFAGGIPVTGWLADKFGRRSTLLVVTAVIMVFGLSFGLLLNADGMSEGSMLLFLVIGMILMGFTFGPMSAVLPELFPTNVRYTGSGIAYNTSSILGAAVAPFIATWLATSHGVGWVGVYLFVAAALTFVALLVMRETKDESLDDVK</sequence>
<feature type="transmembrane region" description="Helical" evidence="7">
    <location>
        <begin position="364"/>
        <end position="388"/>
    </location>
</feature>
<evidence type="ECO:0000256" key="5">
    <source>
        <dbReference type="ARBA" id="ARBA00022989"/>
    </source>
</evidence>
<evidence type="ECO:0000256" key="3">
    <source>
        <dbReference type="ARBA" id="ARBA00022475"/>
    </source>
</evidence>
<feature type="transmembrane region" description="Helical" evidence="7">
    <location>
        <begin position="63"/>
        <end position="86"/>
    </location>
</feature>
<keyword evidence="3" id="KW-1003">Cell membrane</keyword>
<reference evidence="10" key="1">
    <citation type="journal article" date="2019" name="Int. J. Syst. Evol. Microbiol.">
        <title>The Global Catalogue of Microorganisms (GCM) 10K type strain sequencing project: providing services to taxonomists for standard genome sequencing and annotation.</title>
        <authorList>
            <consortium name="The Broad Institute Genomics Platform"/>
            <consortium name="The Broad Institute Genome Sequencing Center for Infectious Disease"/>
            <person name="Wu L."/>
            <person name="Ma J."/>
        </authorList>
    </citation>
    <scope>NUCLEOTIDE SEQUENCE [LARGE SCALE GENOMIC DNA]</scope>
    <source>
        <strain evidence="10">DT72</strain>
    </source>
</reference>
<dbReference type="InterPro" id="IPR005828">
    <property type="entry name" value="MFS_sugar_transport-like"/>
</dbReference>
<feature type="transmembrane region" description="Helical" evidence="7">
    <location>
        <begin position="106"/>
        <end position="132"/>
    </location>
</feature>
<keyword evidence="6 7" id="KW-0472">Membrane</keyword>
<feature type="transmembrane region" description="Helical" evidence="7">
    <location>
        <begin position="260"/>
        <end position="284"/>
    </location>
</feature>
<protein>
    <submittedName>
        <fullName evidence="9">MFS transporter</fullName>
    </submittedName>
</protein>
<dbReference type="PROSITE" id="PS00216">
    <property type="entry name" value="SUGAR_TRANSPORT_1"/>
    <property type="match status" value="1"/>
</dbReference>
<gene>
    <name evidence="9" type="ORF">ACFSJG_21065</name>
</gene>
<evidence type="ECO:0000256" key="1">
    <source>
        <dbReference type="ARBA" id="ARBA00004651"/>
    </source>
</evidence>
<proteinExistence type="predicted"/>
<dbReference type="RefSeq" id="WP_378487211.1">
    <property type="nucleotide sequence ID" value="NZ_JBHUFB010000020.1"/>
</dbReference>
<dbReference type="Gene3D" id="1.20.1250.20">
    <property type="entry name" value="MFS general substrate transporter like domains"/>
    <property type="match status" value="1"/>
</dbReference>
<comment type="caution">
    <text evidence="9">The sequence shown here is derived from an EMBL/GenBank/DDBJ whole genome shotgun (WGS) entry which is preliminary data.</text>
</comment>
<keyword evidence="2" id="KW-0813">Transport</keyword>
<evidence type="ECO:0000256" key="4">
    <source>
        <dbReference type="ARBA" id="ARBA00022692"/>
    </source>
</evidence>
<keyword evidence="5 7" id="KW-1133">Transmembrane helix</keyword>
<keyword evidence="4 7" id="KW-0812">Transmembrane</keyword>
<organism evidence="9 10">
    <name type="scientific">Rhodococcus gannanensis</name>
    <dbReference type="NCBI Taxonomy" id="1960308"/>
    <lineage>
        <taxon>Bacteria</taxon>
        <taxon>Bacillati</taxon>
        <taxon>Actinomycetota</taxon>
        <taxon>Actinomycetes</taxon>
        <taxon>Mycobacteriales</taxon>
        <taxon>Nocardiaceae</taxon>
        <taxon>Rhodococcus</taxon>
    </lineage>
</organism>
<feature type="transmembrane region" description="Helical" evidence="7">
    <location>
        <begin position="210"/>
        <end position="227"/>
    </location>
</feature>
<dbReference type="InterPro" id="IPR036259">
    <property type="entry name" value="MFS_trans_sf"/>
</dbReference>
<keyword evidence="10" id="KW-1185">Reference proteome</keyword>
<feature type="domain" description="Major facilitator superfamily (MFS) profile" evidence="8">
    <location>
        <begin position="25"/>
        <end position="455"/>
    </location>
</feature>
<dbReference type="InterPro" id="IPR020846">
    <property type="entry name" value="MFS_dom"/>
</dbReference>
<comment type="subcellular location">
    <subcellularLocation>
        <location evidence="1">Cell membrane</location>
        <topology evidence="1">Multi-pass membrane protein</topology>
    </subcellularLocation>
</comment>